<keyword evidence="12" id="KW-0339">Growth factor</keyword>
<dbReference type="GO" id="GO:0001525">
    <property type="term" value="P:angiogenesis"/>
    <property type="evidence" value="ECO:0007669"/>
    <property type="project" value="UniProtKB-KW"/>
</dbReference>
<keyword evidence="4" id="KW-1003">Cell membrane</keyword>
<evidence type="ECO:0000256" key="19">
    <source>
        <dbReference type="ARBA" id="ARBA00069823"/>
    </source>
</evidence>
<evidence type="ECO:0000256" key="18">
    <source>
        <dbReference type="ARBA" id="ARBA00063711"/>
    </source>
</evidence>
<dbReference type="Gene3D" id="2.10.25.10">
    <property type="entry name" value="Laminin"/>
    <property type="match status" value="1"/>
</dbReference>
<dbReference type="PANTHER" id="PTHR10740">
    <property type="entry name" value="TRANSFORMING GROWTH FACTOR ALPHA"/>
    <property type="match status" value="1"/>
</dbReference>
<dbReference type="SUPFAM" id="SSF57196">
    <property type="entry name" value="EGF/Laminin"/>
    <property type="match status" value="1"/>
</dbReference>
<evidence type="ECO:0000256" key="12">
    <source>
        <dbReference type="ARBA" id="ARBA00023030"/>
    </source>
</evidence>
<evidence type="ECO:0000256" key="8">
    <source>
        <dbReference type="ARBA" id="ARBA00022692"/>
    </source>
</evidence>
<feature type="transmembrane region" description="Helical" evidence="22">
    <location>
        <begin position="230"/>
        <end position="253"/>
    </location>
</feature>
<keyword evidence="3" id="KW-0217">Developmental protein</keyword>
<gene>
    <name evidence="24" type="primary">EREG</name>
</gene>
<dbReference type="GeneID" id="102061353"/>
<feature type="compositionally biased region" description="Gly residues" evidence="21">
    <location>
        <begin position="42"/>
        <end position="51"/>
    </location>
</feature>
<evidence type="ECO:0000256" key="1">
    <source>
        <dbReference type="ARBA" id="ARBA00004239"/>
    </source>
</evidence>
<evidence type="ECO:0000256" key="21">
    <source>
        <dbReference type="SAM" id="MobiDB-lite"/>
    </source>
</evidence>
<comment type="subunit">
    <text evidence="18">Interacts with EGFR and ERBB4.</text>
</comment>
<feature type="domain" description="EGF-like" evidence="23">
    <location>
        <begin position="177"/>
        <end position="217"/>
    </location>
</feature>
<feature type="disulfide bond" evidence="20">
    <location>
        <begin position="207"/>
        <end position="216"/>
    </location>
</feature>
<evidence type="ECO:0000256" key="2">
    <source>
        <dbReference type="ARBA" id="ARBA00004251"/>
    </source>
</evidence>
<evidence type="ECO:0000259" key="23">
    <source>
        <dbReference type="PROSITE" id="PS50026"/>
    </source>
</evidence>
<evidence type="ECO:0000256" key="7">
    <source>
        <dbReference type="ARBA" id="ARBA00022657"/>
    </source>
</evidence>
<sequence length="274" mass="29121">MYPGTSRRPEWAELPPAPGKRLGQAGPGVLSLPTVGAWPAGRAGGGRGRGAGSVEAEPSGCPGRAVSAVSLQRAPPLRRHIKVLPAGRAIAQRCAAPAAAAASFPAASFPAASSAPRAPRAMDAGCLWARSLLLFLGYLLQAVLGTTVIPLCGPGEMENCTTALIQTENSPRVAQVGITRCKPEMKDYCFHGQCVYIVDLDEHYCRCDVGFSGVRCVHSELVRQPLSKEYVALTVIVVLLFLAALSLAAYYVCRRYRSKRRQTNASEYKEVGAL</sequence>
<evidence type="ECO:0000313" key="25">
    <source>
        <dbReference type="Proteomes" id="UP000694413"/>
    </source>
</evidence>
<dbReference type="GO" id="GO:0008083">
    <property type="term" value="F:growth factor activity"/>
    <property type="evidence" value="ECO:0007669"/>
    <property type="project" value="UniProtKB-KW"/>
</dbReference>
<organism evidence="24 25">
    <name type="scientific">Zonotrichia albicollis</name>
    <name type="common">White-throated sparrow</name>
    <name type="synonym">Fringilla albicollis</name>
    <dbReference type="NCBI Taxonomy" id="44394"/>
    <lineage>
        <taxon>Eukaryota</taxon>
        <taxon>Metazoa</taxon>
        <taxon>Chordata</taxon>
        <taxon>Craniata</taxon>
        <taxon>Vertebrata</taxon>
        <taxon>Euteleostomi</taxon>
        <taxon>Archelosauria</taxon>
        <taxon>Archosauria</taxon>
        <taxon>Dinosauria</taxon>
        <taxon>Saurischia</taxon>
        <taxon>Theropoda</taxon>
        <taxon>Coelurosauria</taxon>
        <taxon>Aves</taxon>
        <taxon>Neognathae</taxon>
        <taxon>Neoaves</taxon>
        <taxon>Telluraves</taxon>
        <taxon>Australaves</taxon>
        <taxon>Passeriformes</taxon>
        <taxon>Passerellidae</taxon>
        <taxon>Zonotrichia</taxon>
    </lineage>
</organism>
<keyword evidence="16" id="KW-0497">Mitogen</keyword>
<dbReference type="KEGG" id="zab:102061353"/>
<evidence type="ECO:0000256" key="13">
    <source>
        <dbReference type="ARBA" id="ARBA00023136"/>
    </source>
</evidence>
<keyword evidence="7" id="KW-0037">Angiogenesis</keyword>
<evidence type="ECO:0000256" key="22">
    <source>
        <dbReference type="SAM" id="Phobius"/>
    </source>
</evidence>
<dbReference type="Ensembl" id="ENSZALT00000006318.1">
    <property type="protein sequence ID" value="ENSZALP00000004135.1"/>
    <property type="gene ID" value="ENSZALG00000003943.1"/>
</dbReference>
<reference evidence="24" key="1">
    <citation type="submission" date="2025-08" db="UniProtKB">
        <authorList>
            <consortium name="Ensembl"/>
        </authorList>
    </citation>
    <scope>IDENTIFICATION</scope>
</reference>
<evidence type="ECO:0000313" key="24">
    <source>
        <dbReference type="Ensembl" id="ENSZALP00000004135.1"/>
    </source>
</evidence>
<dbReference type="CTD" id="2069"/>
<dbReference type="GO" id="GO:0045740">
    <property type="term" value="P:positive regulation of DNA replication"/>
    <property type="evidence" value="ECO:0007669"/>
    <property type="project" value="UniProtKB-ARBA"/>
</dbReference>
<feature type="region of interest" description="Disordered" evidence="21">
    <location>
        <begin position="1"/>
        <end position="28"/>
    </location>
</feature>
<dbReference type="FunFam" id="2.10.25.10:FF:000320">
    <property type="entry name" value="Proepiregulin"/>
    <property type="match status" value="1"/>
</dbReference>
<dbReference type="AlphaFoldDB" id="A0A8D2QBB4"/>
<keyword evidence="14 20" id="KW-1015">Disulfide bond</keyword>
<dbReference type="GO" id="GO:0030154">
    <property type="term" value="P:cell differentiation"/>
    <property type="evidence" value="ECO:0007669"/>
    <property type="project" value="UniProtKB-KW"/>
</dbReference>
<dbReference type="GO" id="GO:0045840">
    <property type="term" value="P:positive regulation of mitotic nuclear division"/>
    <property type="evidence" value="ECO:0007669"/>
    <property type="project" value="TreeGrafter"/>
</dbReference>
<protein>
    <recommendedName>
        <fullName evidence="19">Proepiregulin</fullName>
    </recommendedName>
</protein>
<dbReference type="GO" id="GO:0005886">
    <property type="term" value="C:plasma membrane"/>
    <property type="evidence" value="ECO:0007669"/>
    <property type="project" value="UniProtKB-SubCell"/>
</dbReference>
<reference evidence="24" key="2">
    <citation type="submission" date="2025-09" db="UniProtKB">
        <authorList>
            <consortium name="Ensembl"/>
        </authorList>
    </citation>
    <scope>IDENTIFICATION</scope>
</reference>
<evidence type="ECO:0000256" key="9">
    <source>
        <dbReference type="ARBA" id="ARBA00022729"/>
    </source>
</evidence>
<comment type="caution">
    <text evidence="20">Lacks conserved residue(s) required for the propagation of feature annotation.</text>
</comment>
<keyword evidence="5" id="KW-0964">Secreted</keyword>
<dbReference type="Proteomes" id="UP000694413">
    <property type="component" value="Unassembled WGS sequence"/>
</dbReference>
<dbReference type="InterPro" id="IPR000742">
    <property type="entry name" value="EGF"/>
</dbReference>
<keyword evidence="11 22" id="KW-1133">Transmembrane helix</keyword>
<evidence type="ECO:0000256" key="16">
    <source>
        <dbReference type="ARBA" id="ARBA00023246"/>
    </source>
</evidence>
<dbReference type="GO" id="GO:0005154">
    <property type="term" value="F:epidermal growth factor receptor binding"/>
    <property type="evidence" value="ECO:0007669"/>
    <property type="project" value="TreeGrafter"/>
</dbReference>
<evidence type="ECO:0000256" key="14">
    <source>
        <dbReference type="ARBA" id="ARBA00023157"/>
    </source>
</evidence>
<dbReference type="GO" id="GO:0051781">
    <property type="term" value="P:positive regulation of cell division"/>
    <property type="evidence" value="ECO:0007669"/>
    <property type="project" value="UniProtKB-KW"/>
</dbReference>
<dbReference type="GO" id="GO:0008284">
    <property type="term" value="P:positive regulation of cell population proliferation"/>
    <property type="evidence" value="ECO:0007669"/>
    <property type="project" value="TreeGrafter"/>
</dbReference>
<evidence type="ECO:0000256" key="11">
    <source>
        <dbReference type="ARBA" id="ARBA00022989"/>
    </source>
</evidence>
<accession>A0A8D2QBB4</accession>
<keyword evidence="8 22" id="KW-0812">Transmembrane</keyword>
<dbReference type="OrthoDB" id="6133584at2759"/>
<evidence type="ECO:0000256" key="10">
    <source>
        <dbReference type="ARBA" id="ARBA00022782"/>
    </source>
</evidence>
<dbReference type="PROSITE" id="PS00022">
    <property type="entry name" value="EGF_1"/>
    <property type="match status" value="1"/>
</dbReference>
<evidence type="ECO:0000256" key="3">
    <source>
        <dbReference type="ARBA" id="ARBA00022473"/>
    </source>
</evidence>
<name>A0A8D2QBB4_ZONAL</name>
<dbReference type="GO" id="GO:0007173">
    <property type="term" value="P:epidermal growth factor receptor signaling pathway"/>
    <property type="evidence" value="ECO:0007669"/>
    <property type="project" value="TreeGrafter"/>
</dbReference>
<dbReference type="GO" id="GO:0051240">
    <property type="term" value="P:positive regulation of multicellular organismal process"/>
    <property type="evidence" value="ECO:0007669"/>
    <property type="project" value="UniProtKB-ARBA"/>
</dbReference>
<evidence type="ECO:0000256" key="20">
    <source>
        <dbReference type="PROSITE-ProRule" id="PRU00076"/>
    </source>
</evidence>
<evidence type="ECO:0000256" key="4">
    <source>
        <dbReference type="ARBA" id="ARBA00022475"/>
    </source>
</evidence>
<dbReference type="GO" id="GO:0048513">
    <property type="term" value="P:animal organ development"/>
    <property type="evidence" value="ECO:0007669"/>
    <property type="project" value="UniProtKB-ARBA"/>
</dbReference>
<keyword evidence="6 20" id="KW-0245">EGF-like domain</keyword>
<evidence type="ECO:0000256" key="6">
    <source>
        <dbReference type="ARBA" id="ARBA00022536"/>
    </source>
</evidence>
<comment type="function">
    <text evidence="17">Ligand of the EGF receptor/EGFR and ERBB4. Stimulates EGFR and ERBB4 tyrosine phosphorylation. Contributes to inflammation, wound healing, tissue repair, and oocyte maturation by regulating angiogenesis and vascular remodeling and by stimulating cell proliferation.</text>
</comment>
<evidence type="ECO:0000256" key="17">
    <source>
        <dbReference type="ARBA" id="ARBA00053614"/>
    </source>
</evidence>
<keyword evidence="15" id="KW-0325">Glycoprotein</keyword>
<feature type="transmembrane region" description="Helical" evidence="22">
    <location>
        <begin position="127"/>
        <end position="149"/>
    </location>
</feature>
<feature type="region of interest" description="Disordered" evidence="21">
    <location>
        <begin position="40"/>
        <end position="59"/>
    </location>
</feature>
<evidence type="ECO:0000256" key="15">
    <source>
        <dbReference type="ARBA" id="ARBA00023180"/>
    </source>
</evidence>
<evidence type="ECO:0000256" key="5">
    <source>
        <dbReference type="ARBA" id="ARBA00022525"/>
    </source>
</evidence>
<dbReference type="PROSITE" id="PS01186">
    <property type="entry name" value="EGF_2"/>
    <property type="match status" value="1"/>
</dbReference>
<dbReference type="PANTHER" id="PTHR10740:SF11">
    <property type="entry name" value="PROEPIREGULIN"/>
    <property type="match status" value="1"/>
</dbReference>
<proteinExistence type="predicted"/>
<keyword evidence="9" id="KW-0732">Signal</keyword>
<keyword evidence="10" id="KW-0221">Differentiation</keyword>
<dbReference type="SMART" id="SM00181">
    <property type="entry name" value="EGF"/>
    <property type="match status" value="1"/>
</dbReference>
<keyword evidence="25" id="KW-1185">Reference proteome</keyword>
<comment type="subcellular location">
    <subcellularLocation>
        <location evidence="2">Cell membrane</location>
        <topology evidence="2">Single-pass type I membrane protein</topology>
    </subcellularLocation>
    <subcellularLocation>
        <location evidence="1">Secreted</location>
        <location evidence="1">Extracellular space</location>
    </subcellularLocation>
</comment>
<keyword evidence="13 22" id="KW-0472">Membrane</keyword>
<dbReference type="PROSITE" id="PS50026">
    <property type="entry name" value="EGF_3"/>
    <property type="match status" value="1"/>
</dbReference>
<dbReference type="GO" id="GO:0005615">
    <property type="term" value="C:extracellular space"/>
    <property type="evidence" value="ECO:0007669"/>
    <property type="project" value="TreeGrafter"/>
</dbReference>
<dbReference type="PRINTS" id="PR00009">
    <property type="entry name" value="EGFTGF"/>
</dbReference>